<keyword evidence="3" id="KW-0813">Transport</keyword>
<dbReference type="OMA" id="MAYSSMP"/>
<evidence type="ECO:0000256" key="2">
    <source>
        <dbReference type="ARBA" id="ARBA00010992"/>
    </source>
</evidence>
<dbReference type="Gene3D" id="1.20.1250.20">
    <property type="entry name" value="MFS general substrate transporter like domains"/>
    <property type="match status" value="1"/>
</dbReference>
<comment type="similarity">
    <text evidence="2">Belongs to the major facilitator superfamily. Sugar transporter (TC 2.A.1.1) family.</text>
</comment>
<dbReference type="InterPro" id="IPR050360">
    <property type="entry name" value="MFS_Sugar_Transporters"/>
</dbReference>
<feature type="transmembrane region" description="Helical" evidence="7">
    <location>
        <begin position="360"/>
        <end position="386"/>
    </location>
</feature>
<accession>A0A1V6P031</accession>
<organism evidence="9 10">
    <name type="scientific">Penicillium decumbens</name>
    <dbReference type="NCBI Taxonomy" id="69771"/>
    <lineage>
        <taxon>Eukaryota</taxon>
        <taxon>Fungi</taxon>
        <taxon>Dikarya</taxon>
        <taxon>Ascomycota</taxon>
        <taxon>Pezizomycotina</taxon>
        <taxon>Eurotiomycetes</taxon>
        <taxon>Eurotiomycetidae</taxon>
        <taxon>Eurotiales</taxon>
        <taxon>Aspergillaceae</taxon>
        <taxon>Penicillium</taxon>
    </lineage>
</organism>
<dbReference type="GO" id="GO:0016020">
    <property type="term" value="C:membrane"/>
    <property type="evidence" value="ECO:0007669"/>
    <property type="project" value="UniProtKB-SubCell"/>
</dbReference>
<keyword evidence="6 7" id="KW-0472">Membrane</keyword>
<comment type="subcellular location">
    <subcellularLocation>
        <location evidence="1">Membrane</location>
        <topology evidence="1">Multi-pass membrane protein</topology>
    </subcellularLocation>
</comment>
<evidence type="ECO:0000256" key="4">
    <source>
        <dbReference type="ARBA" id="ARBA00022692"/>
    </source>
</evidence>
<evidence type="ECO:0000313" key="10">
    <source>
        <dbReference type="Proteomes" id="UP000191522"/>
    </source>
</evidence>
<evidence type="ECO:0000256" key="7">
    <source>
        <dbReference type="SAM" id="Phobius"/>
    </source>
</evidence>
<dbReference type="InterPro" id="IPR003663">
    <property type="entry name" value="Sugar/inositol_transpt"/>
</dbReference>
<dbReference type="EMBL" id="MDYL01000025">
    <property type="protein sequence ID" value="OQD70280.1"/>
    <property type="molecule type" value="Genomic_DNA"/>
</dbReference>
<name>A0A1V6P031_PENDC</name>
<feature type="transmembrane region" description="Helical" evidence="7">
    <location>
        <begin position="135"/>
        <end position="162"/>
    </location>
</feature>
<evidence type="ECO:0000256" key="5">
    <source>
        <dbReference type="ARBA" id="ARBA00022989"/>
    </source>
</evidence>
<dbReference type="PANTHER" id="PTHR48022:SF28">
    <property type="entry name" value="MAJOR FACILITATOR SUPERFAMILY (MFS) PROFILE DOMAIN-CONTAINING PROTEIN-RELATED"/>
    <property type="match status" value="1"/>
</dbReference>
<feature type="transmembrane region" description="Helical" evidence="7">
    <location>
        <begin position="71"/>
        <end position="92"/>
    </location>
</feature>
<reference evidence="10" key="1">
    <citation type="journal article" date="2017" name="Nat. Microbiol.">
        <title>Global analysis of biosynthetic gene clusters reveals vast potential of secondary metabolite production in Penicillium species.</title>
        <authorList>
            <person name="Nielsen J.C."/>
            <person name="Grijseels S."/>
            <person name="Prigent S."/>
            <person name="Ji B."/>
            <person name="Dainat J."/>
            <person name="Nielsen K.F."/>
            <person name="Frisvad J.C."/>
            <person name="Workman M."/>
            <person name="Nielsen J."/>
        </authorList>
    </citation>
    <scope>NUCLEOTIDE SEQUENCE [LARGE SCALE GENOMIC DNA]</scope>
    <source>
        <strain evidence="10">IBT 11843</strain>
    </source>
</reference>
<dbReference type="PROSITE" id="PS50850">
    <property type="entry name" value="MFS"/>
    <property type="match status" value="1"/>
</dbReference>
<dbReference type="GO" id="GO:0005351">
    <property type="term" value="F:carbohydrate:proton symporter activity"/>
    <property type="evidence" value="ECO:0007669"/>
    <property type="project" value="TreeGrafter"/>
</dbReference>
<evidence type="ECO:0000256" key="1">
    <source>
        <dbReference type="ARBA" id="ARBA00004141"/>
    </source>
</evidence>
<dbReference type="InterPro" id="IPR005828">
    <property type="entry name" value="MFS_sugar_transport-like"/>
</dbReference>
<dbReference type="Pfam" id="PF00083">
    <property type="entry name" value="Sugar_tr"/>
    <property type="match status" value="2"/>
</dbReference>
<feature type="transmembrane region" description="Helical" evidence="7">
    <location>
        <begin position="302"/>
        <end position="322"/>
    </location>
</feature>
<keyword evidence="5 7" id="KW-1133">Transmembrane helix</keyword>
<dbReference type="AlphaFoldDB" id="A0A1V6P031"/>
<dbReference type="PANTHER" id="PTHR48022">
    <property type="entry name" value="PLASTIDIC GLUCOSE TRANSPORTER 4"/>
    <property type="match status" value="1"/>
</dbReference>
<dbReference type="PRINTS" id="PR00171">
    <property type="entry name" value="SUGRTRNSPORT"/>
</dbReference>
<dbReference type="STRING" id="69771.A0A1V6P031"/>
<gene>
    <name evidence="9" type="ORF">PENDEC_c025G00931</name>
</gene>
<evidence type="ECO:0000259" key="8">
    <source>
        <dbReference type="PROSITE" id="PS50850"/>
    </source>
</evidence>
<feature type="transmembrane region" description="Helical" evidence="7">
    <location>
        <begin position="334"/>
        <end position="354"/>
    </location>
</feature>
<dbReference type="InterPro" id="IPR036259">
    <property type="entry name" value="MFS_trans_sf"/>
</dbReference>
<evidence type="ECO:0000256" key="3">
    <source>
        <dbReference type="ARBA" id="ARBA00022448"/>
    </source>
</evidence>
<keyword evidence="4 7" id="KW-0812">Transmembrane</keyword>
<feature type="domain" description="Major facilitator superfamily (MFS) profile" evidence="8">
    <location>
        <begin position="38"/>
        <end position="451"/>
    </location>
</feature>
<proteinExistence type="inferred from homology"/>
<feature type="transmembrane region" description="Helical" evidence="7">
    <location>
        <begin position="398"/>
        <end position="421"/>
    </location>
</feature>
<feature type="transmembrane region" description="Helical" evidence="7">
    <location>
        <begin position="174"/>
        <end position="196"/>
    </location>
</feature>
<keyword evidence="10" id="KW-1185">Reference proteome</keyword>
<feature type="transmembrane region" description="Helical" evidence="7">
    <location>
        <begin position="427"/>
        <end position="447"/>
    </location>
</feature>
<sequence>MEHYIILQKSFSPALFLSRFKASMGYLGLSGKSLLSGITCSAGMGFIIFGYDDGVIGGLLTSTAFQEVFNLSSSMEGTVTALFMIGCLVGCLCTSFSNGRWGRLTIAQVGAGALSIGAILQASSYSVAQLIVGRIVAGLGLGLITSNLAVWQSETAVLAYWIDYAMSKYNSSASWRFPMAFQALLGIALNIMLLFMPESPRWLFQHDRHQEATEILRLLRSSRGVVDEDSLAKTVAEIQDALALESEQKGWLDLFKDDHVRSRRRVALACLLNACQAWSGSTPISYYTTVIFEDSVGFGRHFALLMSGFLQIWFLIASFGTWWSIEKFGRRRSFITSTIGMASAMAILTAMLAIDTPASGIVAAVMLFAYQSFFTWGFMGGIWCYGPEILPLAHRSKGMGLATAFLWLSTFIVIEIVPIAIDNIGWRTYIIFAAFNLAFVPMIYFLYPETAGFSLEAVDLAFMDPDVSPVKKADELWKMIRRGQDVSLTGEIDRKNEGGHVNHVEIA</sequence>
<feature type="transmembrane region" description="Helical" evidence="7">
    <location>
        <begin position="33"/>
        <end position="51"/>
    </location>
</feature>
<dbReference type="Proteomes" id="UP000191522">
    <property type="component" value="Unassembled WGS sequence"/>
</dbReference>
<dbReference type="OrthoDB" id="6133115at2759"/>
<evidence type="ECO:0000313" key="9">
    <source>
        <dbReference type="EMBL" id="OQD70280.1"/>
    </source>
</evidence>
<evidence type="ECO:0000256" key="6">
    <source>
        <dbReference type="ARBA" id="ARBA00023136"/>
    </source>
</evidence>
<dbReference type="SUPFAM" id="SSF103473">
    <property type="entry name" value="MFS general substrate transporter"/>
    <property type="match status" value="1"/>
</dbReference>
<protein>
    <recommendedName>
        <fullName evidence="8">Major facilitator superfamily (MFS) profile domain-containing protein</fullName>
    </recommendedName>
</protein>
<dbReference type="InterPro" id="IPR020846">
    <property type="entry name" value="MFS_dom"/>
</dbReference>
<comment type="caution">
    <text evidence="9">The sequence shown here is derived from an EMBL/GenBank/DDBJ whole genome shotgun (WGS) entry which is preliminary data.</text>
</comment>